<feature type="transmembrane region" description="Helical" evidence="1">
    <location>
        <begin position="353"/>
        <end position="371"/>
    </location>
</feature>
<accession>A0A1C7PHX3</accession>
<keyword evidence="3" id="KW-1185">Reference proteome</keyword>
<keyword evidence="2" id="KW-0328">Glycosyltransferase</keyword>
<proteinExistence type="predicted"/>
<name>A0A1C7PHX3_9BACT</name>
<dbReference type="Proteomes" id="UP000176204">
    <property type="component" value="Chromosome I"/>
</dbReference>
<evidence type="ECO:0000313" key="2">
    <source>
        <dbReference type="EMBL" id="SEH86811.1"/>
    </source>
</evidence>
<dbReference type="KEGG" id="agl:PYTT_1325"/>
<keyword evidence="1" id="KW-0472">Membrane</keyword>
<feature type="transmembrane region" description="Helical" evidence="1">
    <location>
        <begin position="183"/>
        <end position="207"/>
    </location>
</feature>
<sequence>MAPDSLRKFIHNRERPLSVLFFFVYGLAVLYYFNTSSPKLDFNPCPSPNMYLTIGQAMFDGFVPYRDLFDGKGMPIFLFNGIGGLIDSDGYIGQWLVACAFFAWTLYYINRTARLFLNRTHALAGTLLMSFFILFQRRMYLTGAMGDEFTMPMIAMGIYYFLILGKDTCSFKKLCIFGCLGGLLLACKFTLASFWFVLAFAVLAEAWRHLGFRAACKRAGMIAIGAAFILIPCIAYFAWHGALDAYVEGYIVFHTYHVTESTSNRIFYLVRGVMDYPDYILLILAGMAYWIAAASRGYSRFRRIGLPVSFIAMYLAVFAGSMFSAYYLLSLIPFATFGVIYLLHDMGDRTLPFLRRAAATGCCIAFLFLLSREASSLITDRGKTPDFSLETLKRQKQELADLAQAISQESAHPTVLCFGCFDNGIYRRLGIIPNVPRYQLVNFDPQGKTLQRQYVREHRCEFILVNLSDVKQEEMPSIDAFLRECGYRPLFADNLRSVPWLVYRRTPGSSANTIDIQTP</sequence>
<gene>
    <name evidence="2" type="ORF">PYTT_1325</name>
</gene>
<dbReference type="STRING" id="1679444.PYTT_1325"/>
<keyword evidence="2" id="KW-0808">Transferase</keyword>
<reference evidence="3" key="1">
    <citation type="submission" date="2016-09" db="EMBL/GenBank/DDBJ databases">
        <authorList>
            <person name="Koehorst J."/>
        </authorList>
    </citation>
    <scope>NUCLEOTIDE SEQUENCE [LARGE SCALE GENOMIC DNA]</scope>
</reference>
<dbReference type="RefSeq" id="WP_067773532.1">
    <property type="nucleotide sequence ID" value="NZ_LIGX01000012.1"/>
</dbReference>
<feature type="transmembrane region" description="Helical" evidence="1">
    <location>
        <begin position="16"/>
        <end position="33"/>
    </location>
</feature>
<feature type="transmembrane region" description="Helical" evidence="1">
    <location>
        <begin position="279"/>
        <end position="299"/>
    </location>
</feature>
<dbReference type="GO" id="GO:0016757">
    <property type="term" value="F:glycosyltransferase activity"/>
    <property type="evidence" value="ECO:0007669"/>
    <property type="project" value="UniProtKB-KW"/>
</dbReference>
<dbReference type="AlphaFoldDB" id="A0A1C7PHX3"/>
<feature type="transmembrane region" description="Helical" evidence="1">
    <location>
        <begin position="139"/>
        <end position="163"/>
    </location>
</feature>
<evidence type="ECO:0000313" key="3">
    <source>
        <dbReference type="Proteomes" id="UP000176204"/>
    </source>
</evidence>
<organism evidence="2 3">
    <name type="scientific">Akkermansia glycaniphila</name>
    <dbReference type="NCBI Taxonomy" id="1679444"/>
    <lineage>
        <taxon>Bacteria</taxon>
        <taxon>Pseudomonadati</taxon>
        <taxon>Verrucomicrobiota</taxon>
        <taxon>Verrucomicrobiia</taxon>
        <taxon>Verrucomicrobiales</taxon>
        <taxon>Akkermansiaceae</taxon>
        <taxon>Akkermansia</taxon>
    </lineage>
</organism>
<dbReference type="EMBL" id="LT629973">
    <property type="protein sequence ID" value="SEH86811.1"/>
    <property type="molecule type" value="Genomic_DNA"/>
</dbReference>
<feature type="transmembrane region" description="Helical" evidence="1">
    <location>
        <begin position="91"/>
        <end position="109"/>
    </location>
</feature>
<feature type="transmembrane region" description="Helical" evidence="1">
    <location>
        <begin position="219"/>
        <end position="239"/>
    </location>
</feature>
<evidence type="ECO:0000256" key="1">
    <source>
        <dbReference type="SAM" id="Phobius"/>
    </source>
</evidence>
<protein>
    <submittedName>
        <fullName evidence="2">Dolichyl-phosphate-mannose-protein mannosyltransferase</fullName>
    </submittedName>
</protein>
<keyword evidence="1" id="KW-1133">Transmembrane helix</keyword>
<feature type="transmembrane region" description="Helical" evidence="1">
    <location>
        <begin position="311"/>
        <end position="341"/>
    </location>
</feature>
<keyword evidence="1" id="KW-0812">Transmembrane</keyword>